<feature type="region of interest" description="Disordered" evidence="1">
    <location>
        <begin position="651"/>
        <end position="670"/>
    </location>
</feature>
<feature type="compositionally biased region" description="Low complexity" evidence="1">
    <location>
        <begin position="658"/>
        <end position="670"/>
    </location>
</feature>
<accession>A0ABT9KHP8</accession>
<name>A0ABT9KHP8_9ACTN</name>
<evidence type="ECO:0000313" key="2">
    <source>
        <dbReference type="EMBL" id="MDP9607930.1"/>
    </source>
</evidence>
<dbReference type="RefSeq" id="WP_062008698.1">
    <property type="nucleotide sequence ID" value="NZ_JAURUE010000001.1"/>
</dbReference>
<organism evidence="2 3">
    <name type="scientific">Streptomyces demainii</name>
    <dbReference type="NCBI Taxonomy" id="588122"/>
    <lineage>
        <taxon>Bacteria</taxon>
        <taxon>Bacillati</taxon>
        <taxon>Actinomycetota</taxon>
        <taxon>Actinomycetes</taxon>
        <taxon>Kitasatosporales</taxon>
        <taxon>Streptomycetaceae</taxon>
        <taxon>Streptomyces</taxon>
    </lineage>
</organism>
<evidence type="ECO:0000313" key="3">
    <source>
        <dbReference type="Proteomes" id="UP001234880"/>
    </source>
</evidence>
<dbReference type="Proteomes" id="UP001234880">
    <property type="component" value="Unassembled WGS sequence"/>
</dbReference>
<gene>
    <name evidence="2" type="ORF">JOF35_000207</name>
</gene>
<keyword evidence="3" id="KW-1185">Reference proteome</keyword>
<comment type="caution">
    <text evidence="2">The sequence shown here is derived from an EMBL/GenBank/DDBJ whole genome shotgun (WGS) entry which is preliminary data.</text>
</comment>
<evidence type="ECO:0000256" key="1">
    <source>
        <dbReference type="SAM" id="MobiDB-lite"/>
    </source>
</evidence>
<reference evidence="2 3" key="1">
    <citation type="submission" date="2023-07" db="EMBL/GenBank/DDBJ databases">
        <title>Sequencing the genomes of 1000 actinobacteria strains.</title>
        <authorList>
            <person name="Klenk H.-P."/>
        </authorList>
    </citation>
    <scope>NUCLEOTIDE SEQUENCE [LARGE SCALE GENOMIC DNA]</scope>
    <source>
        <strain evidence="2 3">DSM 41600</strain>
    </source>
</reference>
<sequence length="670" mass="71627">MTTESGPTSEGTLLEAEASDHAVVTQVAGDYEEHHHSYVRGWEYLGAVGVSEDELDLVGLAYVHESASDGGGRQVTRAVSVLKRPLGQRNVVALIGAPDTGRRTTALRVLLEAGVAGKNIHSLVMDWDRPRTVQIPHTPGHGFILDLSDYGSLPRDFYQGLVDYQQAAAHDGAYLVILATPGTWKPGSETTVSRVDCSPPSADDVAQAHLKRLAPGREDWLKDSKLTGLVGVTTTPRDAVRLAEIIANPATTGPDMAKEEFENWEDHLLQWFEDYGEDCDLRDRALLIAAALLDTVPATVIMDAADQLFQRVKGTLPPGGPLAGRDLDKRLEVIGAKRVGDDAISLSARRHGIHEAVLHHVWRQRPPLRHILLEWASDISAPGATAVKYLEHIARGVTRLAAGPGGGSVIQIITKWIAMDSSPHRRLAVGLLESMATHASIGVAVRKYLYDWAKQKGTSDALAQAVAEVCAGNLGRMYPRVALTRLRLLASRADARAAEAVANAIRKLASDPGRRALVLGEIVEWAESEDPAMRQAGTTAFLALTDLSGETPIALSMTAELSAGSRTALVGQLFVRGWRAAWSHESTAGEAKATLAAWLDSPDVPDTHVIDVAVAVLAGRLGDAGVADLLVGSAVATAVGHRRRTTLFKQLLPPPTSPAEEPAEPQSSVA</sequence>
<evidence type="ECO:0008006" key="4">
    <source>
        <dbReference type="Google" id="ProtNLM"/>
    </source>
</evidence>
<protein>
    <recommendedName>
        <fullName evidence="4">HEAT repeat domain-containing protein</fullName>
    </recommendedName>
</protein>
<dbReference type="EMBL" id="JAURUE010000001">
    <property type="protein sequence ID" value="MDP9607930.1"/>
    <property type="molecule type" value="Genomic_DNA"/>
</dbReference>
<proteinExistence type="predicted"/>